<dbReference type="AlphaFoldDB" id="A0AA38PDU4"/>
<keyword evidence="3" id="KW-1185">Reference proteome</keyword>
<feature type="transmembrane region" description="Helical" evidence="1">
    <location>
        <begin position="20"/>
        <end position="43"/>
    </location>
</feature>
<evidence type="ECO:0000313" key="3">
    <source>
        <dbReference type="Proteomes" id="UP001163846"/>
    </source>
</evidence>
<name>A0AA38PDU4_9AGAR</name>
<protein>
    <submittedName>
        <fullName evidence="2">Uncharacterized protein</fullName>
    </submittedName>
</protein>
<proteinExistence type="predicted"/>
<sequence length="356" mass="39764">MAIIFKVLVNAPLVASPGALLAGAWINLVLYSIEFLVGSYFICKVTQKKIKILVAVAILIDTLGTICVCQYTWVALLTPQKPLRAIAEPFLLGYVMSMISAAIEQSYFTHRVWTITRRKTMVSILAVLIFVPVVCNIASMSIALKVRDPYEDQDQEVTLTIVATLLVAITDIFIALYLVFKLRSINLVQFSCSTKHLIRKIMTYTVACGFITAGFTIVTTTLSFISVEPFLVFFACNGRVYTLTILLNFLLFHRWRQDPGAKRRSSSNGFTENQYGIHWKGSIWSRRFGSSQSSTVTPRYPPSALRRSRSSVSVVRTEIHGAVHGAAHETFQRPVAGPPFSMESIFTKSEEDLVED</sequence>
<reference evidence="2" key="1">
    <citation type="submission" date="2022-08" db="EMBL/GenBank/DDBJ databases">
        <authorList>
            <consortium name="DOE Joint Genome Institute"/>
            <person name="Min B."/>
            <person name="Riley R."/>
            <person name="Sierra-Patev S."/>
            <person name="Naranjo-Ortiz M."/>
            <person name="Looney B."/>
            <person name="Konkel Z."/>
            <person name="Slot J.C."/>
            <person name="Sakamoto Y."/>
            <person name="Steenwyk J.L."/>
            <person name="Rokas A."/>
            <person name="Carro J."/>
            <person name="Camarero S."/>
            <person name="Ferreira P."/>
            <person name="Molpeceres G."/>
            <person name="Ruiz-Duenas F.J."/>
            <person name="Serrano A."/>
            <person name="Henrissat B."/>
            <person name="Drula E."/>
            <person name="Hughes K.W."/>
            <person name="Mata J.L."/>
            <person name="Ishikawa N.K."/>
            <person name="Vargas-Isla R."/>
            <person name="Ushijima S."/>
            <person name="Smith C.A."/>
            <person name="Ahrendt S."/>
            <person name="Andreopoulos W."/>
            <person name="He G."/>
            <person name="Labutti K."/>
            <person name="Lipzen A."/>
            <person name="Ng V."/>
            <person name="Sandor L."/>
            <person name="Barry K."/>
            <person name="Martinez A.T."/>
            <person name="Xiao Y."/>
            <person name="Gibbons J.G."/>
            <person name="Terashima K."/>
            <person name="Hibbett D.S."/>
            <person name="Grigoriev I.V."/>
        </authorList>
    </citation>
    <scope>NUCLEOTIDE SEQUENCE</scope>
    <source>
        <strain evidence="2">TFB9207</strain>
    </source>
</reference>
<feature type="transmembrane region" description="Helical" evidence="1">
    <location>
        <begin position="85"/>
        <end position="103"/>
    </location>
</feature>
<dbReference type="Proteomes" id="UP001163846">
    <property type="component" value="Unassembled WGS sequence"/>
</dbReference>
<comment type="caution">
    <text evidence="2">The sequence shown here is derived from an EMBL/GenBank/DDBJ whole genome shotgun (WGS) entry which is preliminary data.</text>
</comment>
<evidence type="ECO:0000313" key="2">
    <source>
        <dbReference type="EMBL" id="KAJ3841100.1"/>
    </source>
</evidence>
<dbReference type="EMBL" id="MU806052">
    <property type="protein sequence ID" value="KAJ3841100.1"/>
    <property type="molecule type" value="Genomic_DNA"/>
</dbReference>
<accession>A0AA38PDU4</accession>
<evidence type="ECO:0000256" key="1">
    <source>
        <dbReference type="SAM" id="Phobius"/>
    </source>
</evidence>
<feature type="transmembrane region" description="Helical" evidence="1">
    <location>
        <begin position="124"/>
        <end position="146"/>
    </location>
</feature>
<feature type="transmembrane region" description="Helical" evidence="1">
    <location>
        <begin position="158"/>
        <end position="180"/>
    </location>
</feature>
<feature type="transmembrane region" description="Helical" evidence="1">
    <location>
        <begin position="231"/>
        <end position="252"/>
    </location>
</feature>
<feature type="transmembrane region" description="Helical" evidence="1">
    <location>
        <begin position="50"/>
        <end position="73"/>
    </location>
</feature>
<keyword evidence="1" id="KW-0472">Membrane</keyword>
<keyword evidence="1" id="KW-0812">Transmembrane</keyword>
<gene>
    <name evidence="2" type="ORF">F5878DRAFT_611243</name>
</gene>
<feature type="transmembrane region" description="Helical" evidence="1">
    <location>
        <begin position="201"/>
        <end position="225"/>
    </location>
</feature>
<dbReference type="PANTHER" id="PTHR40465">
    <property type="entry name" value="CHROMOSOME 1, WHOLE GENOME SHOTGUN SEQUENCE"/>
    <property type="match status" value="1"/>
</dbReference>
<dbReference type="PANTHER" id="PTHR40465:SF1">
    <property type="entry name" value="DUF6534 DOMAIN-CONTAINING PROTEIN"/>
    <property type="match status" value="1"/>
</dbReference>
<organism evidence="2 3">
    <name type="scientific">Lentinula raphanica</name>
    <dbReference type="NCBI Taxonomy" id="153919"/>
    <lineage>
        <taxon>Eukaryota</taxon>
        <taxon>Fungi</taxon>
        <taxon>Dikarya</taxon>
        <taxon>Basidiomycota</taxon>
        <taxon>Agaricomycotina</taxon>
        <taxon>Agaricomycetes</taxon>
        <taxon>Agaricomycetidae</taxon>
        <taxon>Agaricales</taxon>
        <taxon>Marasmiineae</taxon>
        <taxon>Omphalotaceae</taxon>
        <taxon>Lentinula</taxon>
    </lineage>
</organism>
<keyword evidence="1" id="KW-1133">Transmembrane helix</keyword>